<proteinExistence type="predicted"/>
<dbReference type="AlphaFoldDB" id="A0AAN8PB45"/>
<evidence type="ECO:0000313" key="2">
    <source>
        <dbReference type="Proteomes" id="UP001372834"/>
    </source>
</evidence>
<evidence type="ECO:0000313" key="1">
    <source>
        <dbReference type="EMBL" id="KAK6617114.1"/>
    </source>
</evidence>
<accession>A0AAN8PB45</accession>
<comment type="caution">
    <text evidence="1">The sequence shown here is derived from an EMBL/GenBank/DDBJ whole genome shotgun (WGS) entry which is preliminary data.</text>
</comment>
<organism evidence="1 2">
    <name type="scientific">Polyplax serrata</name>
    <name type="common">Common mouse louse</name>
    <dbReference type="NCBI Taxonomy" id="468196"/>
    <lineage>
        <taxon>Eukaryota</taxon>
        <taxon>Metazoa</taxon>
        <taxon>Ecdysozoa</taxon>
        <taxon>Arthropoda</taxon>
        <taxon>Hexapoda</taxon>
        <taxon>Insecta</taxon>
        <taxon>Pterygota</taxon>
        <taxon>Neoptera</taxon>
        <taxon>Paraneoptera</taxon>
        <taxon>Psocodea</taxon>
        <taxon>Troctomorpha</taxon>
        <taxon>Phthiraptera</taxon>
        <taxon>Anoplura</taxon>
        <taxon>Polyplacidae</taxon>
        <taxon>Polyplax</taxon>
    </lineage>
</organism>
<gene>
    <name evidence="1" type="ORF">RUM43_014716</name>
</gene>
<dbReference type="Proteomes" id="UP001372834">
    <property type="component" value="Unassembled WGS sequence"/>
</dbReference>
<protein>
    <submittedName>
        <fullName evidence="1">Uncharacterized protein</fullName>
    </submittedName>
</protein>
<name>A0AAN8PB45_POLSC</name>
<reference evidence="1 2" key="1">
    <citation type="submission" date="2023-10" db="EMBL/GenBank/DDBJ databases">
        <title>Genomes of two closely related lineages of the louse Polyplax serrata with different host specificities.</title>
        <authorList>
            <person name="Martinu J."/>
            <person name="Tarabai H."/>
            <person name="Stefka J."/>
            <person name="Hypsa V."/>
        </authorList>
    </citation>
    <scope>NUCLEOTIDE SEQUENCE [LARGE SCALE GENOMIC DNA]</scope>
    <source>
        <strain evidence="1">HR10_N</strain>
    </source>
</reference>
<dbReference type="EMBL" id="JAWJWE010000045">
    <property type="protein sequence ID" value="KAK6617114.1"/>
    <property type="molecule type" value="Genomic_DNA"/>
</dbReference>
<sequence>MSAKSNPHVVPECHSHELMDYAPGYVGSNWGTKDKKCPKRVPLQRFTYGNWAQTLREDVSHLVSVVIGPPYEYGNSDRYRAPKLNSS</sequence>